<evidence type="ECO:0000313" key="2">
    <source>
        <dbReference type="Proteomes" id="UP000030856"/>
    </source>
</evidence>
<evidence type="ECO:0000313" key="1">
    <source>
        <dbReference type="EMBL" id="KHF24488.1"/>
    </source>
</evidence>
<comment type="caution">
    <text evidence="1">The sequence shown here is derived from an EMBL/GenBank/DDBJ whole genome shotgun (WGS) entry which is preliminary data.</text>
</comment>
<gene>
    <name evidence="1" type="ORF">JV46_28630</name>
</gene>
<dbReference type="OrthoDB" id="6193490at2"/>
<protein>
    <submittedName>
        <fullName evidence="1">Uncharacterized protein</fullName>
    </submittedName>
</protein>
<dbReference type="STRING" id="2340.JV46_28630"/>
<keyword evidence="2" id="KW-1185">Reference proteome</keyword>
<organism evidence="1 2">
    <name type="scientific">Solemya velum gill symbiont</name>
    <dbReference type="NCBI Taxonomy" id="2340"/>
    <lineage>
        <taxon>Bacteria</taxon>
        <taxon>Pseudomonadati</taxon>
        <taxon>Pseudomonadota</taxon>
        <taxon>Gammaproteobacteria</taxon>
        <taxon>sulfur-oxidizing symbionts</taxon>
    </lineage>
</organism>
<proteinExistence type="predicted"/>
<dbReference type="AlphaFoldDB" id="A0A0B0H2P8"/>
<dbReference type="Proteomes" id="UP000030856">
    <property type="component" value="Unassembled WGS sequence"/>
</dbReference>
<reference evidence="1 2" key="1">
    <citation type="journal article" date="2014" name="BMC Genomics">
        <title>The genome of the intracellular bacterium of the coastal bivalve, Solemya velum: a blueprint for thriving in and out of symbiosis.</title>
        <authorList>
            <person name="Dmytrenko O."/>
            <person name="Russell S.L."/>
            <person name="Loo W.T."/>
            <person name="Fontanez K.M."/>
            <person name="Liao L."/>
            <person name="Roeselers G."/>
            <person name="Sharma R."/>
            <person name="Stewart F.J."/>
            <person name="Newton I.L."/>
            <person name="Woyke T."/>
            <person name="Wu D."/>
            <person name="Lang J.M."/>
            <person name="Eisen J.A."/>
            <person name="Cavanaugh C.M."/>
        </authorList>
    </citation>
    <scope>NUCLEOTIDE SEQUENCE [LARGE SCALE GENOMIC DNA]</scope>
    <source>
        <strain evidence="1 2">WH</strain>
    </source>
</reference>
<sequence>MKAQLEIIKRWLTPSGPKSARSLFKSAGLPFPTIPEPLAAKLEHRDKWLFSTRKIEVPPYFLQQYAEEFESGQVTDYVILSHDGHGINSYAIQYYLVLQGLGLFLHLKWGGVYTNNEKAVADISAAFDVADRIVAWIESMRDDLKHPVQIVASDFYGCYWMIGGEKQDEWDAWENTPLKALNAILESLQSKK</sequence>
<dbReference type="EMBL" id="JRAA01000003">
    <property type="protein sequence ID" value="KHF24488.1"/>
    <property type="molecule type" value="Genomic_DNA"/>
</dbReference>
<dbReference type="RefSeq" id="WP_155276184.1">
    <property type="nucleotide sequence ID" value="NZ_JRAA01000003.1"/>
</dbReference>
<dbReference type="eggNOG" id="ENOG5033GDC">
    <property type="taxonomic scope" value="Bacteria"/>
</dbReference>
<name>A0A0B0H2P8_SOVGS</name>
<accession>A0A0B0H2P8</accession>